<evidence type="ECO:0000256" key="12">
    <source>
        <dbReference type="ARBA" id="ARBA00023033"/>
    </source>
</evidence>
<dbReference type="InterPro" id="IPR017972">
    <property type="entry name" value="Cyt_P450_CS"/>
</dbReference>
<evidence type="ECO:0000256" key="2">
    <source>
        <dbReference type="ARBA" id="ARBA00003690"/>
    </source>
</evidence>
<feature type="non-terminal residue" evidence="17">
    <location>
        <position position="504"/>
    </location>
</feature>
<evidence type="ECO:0000256" key="11">
    <source>
        <dbReference type="ARBA" id="ARBA00023004"/>
    </source>
</evidence>
<dbReference type="Gene3D" id="1.10.630.10">
    <property type="entry name" value="Cytochrome P450"/>
    <property type="match status" value="1"/>
</dbReference>
<evidence type="ECO:0000256" key="13">
    <source>
        <dbReference type="ARBA" id="ARBA00023136"/>
    </source>
</evidence>
<dbReference type="InterPro" id="IPR036396">
    <property type="entry name" value="Cyt_P450_sf"/>
</dbReference>
<protein>
    <submittedName>
        <fullName evidence="17">Cytochrome P450 4C1</fullName>
    </submittedName>
</protein>
<evidence type="ECO:0000256" key="10">
    <source>
        <dbReference type="ARBA" id="ARBA00023002"/>
    </source>
</evidence>
<evidence type="ECO:0000256" key="8">
    <source>
        <dbReference type="ARBA" id="ARBA00022824"/>
    </source>
</evidence>
<dbReference type="GO" id="GO:0004497">
    <property type="term" value="F:monooxygenase activity"/>
    <property type="evidence" value="ECO:0007669"/>
    <property type="project" value="UniProtKB-KW"/>
</dbReference>
<evidence type="ECO:0000256" key="1">
    <source>
        <dbReference type="ARBA" id="ARBA00001971"/>
    </source>
</evidence>
<name>A0A482VQ98_ASBVE</name>
<dbReference type="InterPro" id="IPR002401">
    <property type="entry name" value="Cyt_P450_E_grp-I"/>
</dbReference>
<evidence type="ECO:0000256" key="6">
    <source>
        <dbReference type="ARBA" id="ARBA00022617"/>
    </source>
</evidence>
<evidence type="ECO:0000256" key="15">
    <source>
        <dbReference type="RuleBase" id="RU000461"/>
    </source>
</evidence>
<comment type="function">
    <text evidence="2">May be involved in the metabolism of insect hormones and in the breakdown of synthetic insecticides.</text>
</comment>
<evidence type="ECO:0000256" key="16">
    <source>
        <dbReference type="SAM" id="Phobius"/>
    </source>
</evidence>
<evidence type="ECO:0000256" key="14">
    <source>
        <dbReference type="PIRSR" id="PIRSR602401-1"/>
    </source>
</evidence>
<feature type="binding site" description="axial binding residue" evidence="14">
    <location>
        <position position="450"/>
    </location>
    <ligand>
        <name>heme</name>
        <dbReference type="ChEBI" id="CHEBI:30413"/>
    </ligand>
    <ligandPart>
        <name>Fe</name>
        <dbReference type="ChEBI" id="CHEBI:18248"/>
    </ligandPart>
</feature>
<keyword evidence="10 15" id="KW-0560">Oxidoreductase</keyword>
<dbReference type="GO" id="GO:0020037">
    <property type="term" value="F:heme binding"/>
    <property type="evidence" value="ECO:0007669"/>
    <property type="project" value="InterPro"/>
</dbReference>
<sequence>MNIAENVRTTLYMLLMSIIVFCGVSYWRRRRTFYFYASKFNGPASLPLIGSALYLTGGNERIISNIVFLMKKYKSPWKFWVGRSLYIVLTKPEDIEIVFNQALEKPRAYKLTEPVLKEGLFTGPVAKWRRHRKVILKTFNLNILNGFVEIFSEHSQILLERLRNFEKNGHFDAFPVITEATLDITCETAMGIRASTESKNLKFLQNFARGMDLIVWRVFHFWLHPDAIWRLTSYSKELNEISKNIQKFVGDIIGEKKQQYLQTKHIAQDDNYSSDHQIRRKCFLDHLIQLTEGGESWSDEEIMEEAQTMIAAGSESMGTVISFALIMIGMHPSVQNKVYEEVFHILGEDDRSVTAEDLLRMVYLEQVIKETLRLFPVAAVIGRFMDKNIDIGSHTIPEGCDCLVSILHLHRNPEIWEEPLKFKPERFTPEEMAKRHPYSYLPFSGGPRNCIGFKYATMAVKTVVSTVVKDYRISTDFESVEDIEFIPSAVLKAKGEYRIAIERR</sequence>
<dbReference type="PANTHER" id="PTHR24291">
    <property type="entry name" value="CYTOCHROME P450 FAMILY 4"/>
    <property type="match status" value="1"/>
</dbReference>
<keyword evidence="11 14" id="KW-0408">Iron</keyword>
<keyword evidence="16" id="KW-1133">Transmembrane helix</keyword>
<dbReference type="GO" id="GO:0016705">
    <property type="term" value="F:oxidoreductase activity, acting on paired donors, with incorporation or reduction of molecular oxygen"/>
    <property type="evidence" value="ECO:0007669"/>
    <property type="project" value="InterPro"/>
</dbReference>
<evidence type="ECO:0000313" key="17">
    <source>
        <dbReference type="EMBL" id="RZC35055.1"/>
    </source>
</evidence>
<comment type="subcellular location">
    <subcellularLocation>
        <location evidence="4">Endoplasmic reticulum membrane</location>
        <topology evidence="4">Peripheral membrane protein</topology>
    </subcellularLocation>
    <subcellularLocation>
        <location evidence="3">Microsome membrane</location>
        <topology evidence="3">Peripheral membrane protein</topology>
    </subcellularLocation>
</comment>
<dbReference type="PROSITE" id="PS00086">
    <property type="entry name" value="CYTOCHROME_P450"/>
    <property type="match status" value="1"/>
</dbReference>
<gene>
    <name evidence="17" type="ORF">BDFB_013358</name>
</gene>
<dbReference type="SUPFAM" id="SSF48264">
    <property type="entry name" value="Cytochrome P450"/>
    <property type="match status" value="1"/>
</dbReference>
<dbReference type="PRINTS" id="PR00385">
    <property type="entry name" value="P450"/>
</dbReference>
<dbReference type="PRINTS" id="PR00463">
    <property type="entry name" value="EP450I"/>
</dbReference>
<keyword evidence="12 15" id="KW-0503">Monooxygenase</keyword>
<feature type="transmembrane region" description="Helical" evidence="16">
    <location>
        <begin position="6"/>
        <end position="27"/>
    </location>
</feature>
<dbReference type="EMBL" id="QDEB01074551">
    <property type="protein sequence ID" value="RZC35055.1"/>
    <property type="molecule type" value="Genomic_DNA"/>
</dbReference>
<evidence type="ECO:0000256" key="5">
    <source>
        <dbReference type="ARBA" id="ARBA00010617"/>
    </source>
</evidence>
<reference evidence="17 18" key="1">
    <citation type="submission" date="2017-03" db="EMBL/GenBank/DDBJ databases">
        <title>Genome of the blue death feigning beetle - Asbolus verrucosus.</title>
        <authorList>
            <person name="Rider S.D."/>
        </authorList>
    </citation>
    <scope>NUCLEOTIDE SEQUENCE [LARGE SCALE GENOMIC DNA]</scope>
    <source>
        <strain evidence="17">Butters</strain>
        <tissue evidence="17">Head and leg muscle</tissue>
    </source>
</reference>
<keyword evidence="9" id="KW-0492">Microsome</keyword>
<dbReference type="AlphaFoldDB" id="A0A482VQ98"/>
<dbReference type="InterPro" id="IPR001128">
    <property type="entry name" value="Cyt_P450"/>
</dbReference>
<keyword evidence="6 14" id="KW-0349">Heme</keyword>
<keyword evidence="18" id="KW-1185">Reference proteome</keyword>
<organism evidence="17 18">
    <name type="scientific">Asbolus verrucosus</name>
    <name type="common">Desert ironclad beetle</name>
    <dbReference type="NCBI Taxonomy" id="1661398"/>
    <lineage>
        <taxon>Eukaryota</taxon>
        <taxon>Metazoa</taxon>
        <taxon>Ecdysozoa</taxon>
        <taxon>Arthropoda</taxon>
        <taxon>Hexapoda</taxon>
        <taxon>Insecta</taxon>
        <taxon>Pterygota</taxon>
        <taxon>Neoptera</taxon>
        <taxon>Endopterygota</taxon>
        <taxon>Coleoptera</taxon>
        <taxon>Polyphaga</taxon>
        <taxon>Cucujiformia</taxon>
        <taxon>Tenebrionidae</taxon>
        <taxon>Pimeliinae</taxon>
        <taxon>Asbolus</taxon>
    </lineage>
</organism>
<dbReference type="OrthoDB" id="1470350at2759"/>
<dbReference type="STRING" id="1661398.A0A482VQ98"/>
<evidence type="ECO:0000256" key="9">
    <source>
        <dbReference type="ARBA" id="ARBA00022848"/>
    </source>
</evidence>
<dbReference type="GO" id="GO:0005789">
    <property type="term" value="C:endoplasmic reticulum membrane"/>
    <property type="evidence" value="ECO:0007669"/>
    <property type="project" value="UniProtKB-SubCell"/>
</dbReference>
<comment type="similarity">
    <text evidence="5 15">Belongs to the cytochrome P450 family.</text>
</comment>
<comment type="cofactor">
    <cofactor evidence="1 14">
        <name>heme</name>
        <dbReference type="ChEBI" id="CHEBI:30413"/>
    </cofactor>
</comment>
<dbReference type="Proteomes" id="UP000292052">
    <property type="component" value="Unassembled WGS sequence"/>
</dbReference>
<evidence type="ECO:0000313" key="18">
    <source>
        <dbReference type="Proteomes" id="UP000292052"/>
    </source>
</evidence>
<comment type="caution">
    <text evidence="17">The sequence shown here is derived from an EMBL/GenBank/DDBJ whole genome shotgun (WGS) entry which is preliminary data.</text>
</comment>
<dbReference type="GO" id="GO:0005506">
    <property type="term" value="F:iron ion binding"/>
    <property type="evidence" value="ECO:0007669"/>
    <property type="project" value="InterPro"/>
</dbReference>
<keyword evidence="13 16" id="KW-0472">Membrane</keyword>
<keyword evidence="16" id="KW-0812">Transmembrane</keyword>
<evidence type="ECO:0000256" key="4">
    <source>
        <dbReference type="ARBA" id="ARBA00004406"/>
    </source>
</evidence>
<keyword evidence="7 14" id="KW-0479">Metal-binding</keyword>
<evidence type="ECO:0000256" key="3">
    <source>
        <dbReference type="ARBA" id="ARBA00004174"/>
    </source>
</evidence>
<keyword evidence="8" id="KW-0256">Endoplasmic reticulum</keyword>
<dbReference type="PANTHER" id="PTHR24291:SF189">
    <property type="entry name" value="CYTOCHROME P450 4C3-RELATED"/>
    <property type="match status" value="1"/>
</dbReference>
<evidence type="ECO:0000256" key="7">
    <source>
        <dbReference type="ARBA" id="ARBA00022723"/>
    </source>
</evidence>
<dbReference type="Pfam" id="PF00067">
    <property type="entry name" value="p450"/>
    <property type="match status" value="1"/>
</dbReference>
<dbReference type="InterPro" id="IPR050196">
    <property type="entry name" value="Cytochrome_P450_Monoox"/>
</dbReference>
<dbReference type="CDD" id="cd20628">
    <property type="entry name" value="CYP4"/>
    <property type="match status" value="1"/>
</dbReference>
<proteinExistence type="inferred from homology"/>
<accession>A0A482VQ98</accession>